<name>I3R4H5_HALMT</name>
<dbReference type="Proteomes" id="UP000299011">
    <property type="component" value="Chromosome"/>
</dbReference>
<dbReference type="EMBL" id="CP001868">
    <property type="protein sequence ID" value="AFK19135.1"/>
    <property type="molecule type" value="Genomic_DNA"/>
</dbReference>
<evidence type="ECO:0000313" key="3">
    <source>
        <dbReference type="EMBL" id="AHZ21503.1"/>
    </source>
</evidence>
<feature type="compositionally biased region" description="Polar residues" evidence="1">
    <location>
        <begin position="938"/>
        <end position="948"/>
    </location>
</feature>
<organism evidence="2 6">
    <name type="scientific">Haloferax mediterranei (strain ATCC 33500 / DSM 1411 / JCM 8866 / NBRC 14739 / NCIMB 2177 / R-4)</name>
    <name type="common">Halobacterium mediterranei</name>
    <dbReference type="NCBI Taxonomy" id="523841"/>
    <lineage>
        <taxon>Archaea</taxon>
        <taxon>Methanobacteriati</taxon>
        <taxon>Methanobacteriota</taxon>
        <taxon>Stenosarchaea group</taxon>
        <taxon>Halobacteria</taxon>
        <taxon>Halobacteriales</taxon>
        <taxon>Haloferacaceae</taxon>
        <taxon>Haloferax</taxon>
    </lineage>
</organism>
<dbReference type="HOGENOM" id="CLU_301039_0_0_2"/>
<feature type="compositionally biased region" description="Low complexity" evidence="1">
    <location>
        <begin position="692"/>
        <end position="712"/>
    </location>
</feature>
<dbReference type="AlphaFoldDB" id="I3R4H5"/>
<reference evidence="2 6" key="2">
    <citation type="journal article" date="2012" name="J. Bacteriol.">
        <title>Complete genome sequence of the metabolically versatile halophilic archaeon Haloferax mediterranei, a poly(3-hydroxybutyrate-co-3-hydroxyvalerate) producer.</title>
        <authorList>
            <person name="Han J."/>
            <person name="Zhang F."/>
            <person name="Hou J."/>
            <person name="Liu X."/>
            <person name="Li M."/>
            <person name="Liu H."/>
            <person name="Cai L."/>
            <person name="Zhang B."/>
            <person name="Chen Y."/>
            <person name="Zhou J."/>
            <person name="Hu S."/>
            <person name="Xiang H."/>
        </authorList>
    </citation>
    <scope>NUCLEOTIDE SEQUENCE [LARGE SCALE GENOMIC DNA]</scope>
    <source>
        <strain evidence="6">ATCC 33500 / DSM 1411 / JCM 8866 / NBRC 14739 / NCIMB 2177 / R-4</strain>
        <strain evidence="2">CGMCC 1.2087</strain>
    </source>
</reference>
<feature type="compositionally biased region" description="Low complexity" evidence="1">
    <location>
        <begin position="232"/>
        <end position="247"/>
    </location>
</feature>
<feature type="region of interest" description="Disordered" evidence="1">
    <location>
        <begin position="828"/>
        <end position="852"/>
    </location>
</feature>
<feature type="compositionally biased region" description="Acidic residues" evidence="1">
    <location>
        <begin position="713"/>
        <end position="729"/>
    </location>
</feature>
<reference evidence="4 7" key="3">
    <citation type="journal article" date="2014" name="PLoS Genet.">
        <title>Phylogenetically driven sequencing of extremely halophilic archaea reveals strategies for static and dynamic osmo-response.</title>
        <authorList>
            <person name="Becker E.A."/>
            <person name="Seitzer P.M."/>
            <person name="Tritt A."/>
            <person name="Larsen D."/>
            <person name="Krusor M."/>
            <person name="Yao A.I."/>
            <person name="Wu D."/>
            <person name="Madern D."/>
            <person name="Eisen J.A."/>
            <person name="Darling A.E."/>
            <person name="Facciotti M.T."/>
        </authorList>
    </citation>
    <scope>NUCLEOTIDE SEQUENCE [LARGE SCALE GENOMIC DNA]</scope>
    <source>
        <strain evidence="4">ATCC 33500</strain>
        <strain evidence="7">ATCC 33500 / DSM 1411 / JCM 8866 / NBRC 14739 / NCIMB 2177 / R-4</strain>
    </source>
</reference>
<reference evidence="3 8" key="4">
    <citation type="submission" date="2014-04" db="EMBL/GenBank/DDBJ databases">
        <title>Transcriptional profiles of Haloferax mediterranei on the basis of nitrogen availability.</title>
        <authorList>
            <person name="Bautista V."/>
        </authorList>
    </citation>
    <scope>NUCLEOTIDE SEQUENCE [LARGE SCALE GENOMIC DNA]</scope>
    <source>
        <strain evidence="3">ATCC 33500</strain>
        <strain evidence="8">ATCC 33500 / DSM 1411 / JCM 8866 / NBRC 14739 / NCIMB 2177 / R-4</strain>
    </source>
</reference>
<dbReference type="OrthoDB" id="103676at2157"/>
<dbReference type="InterPro" id="IPR013783">
    <property type="entry name" value="Ig-like_fold"/>
</dbReference>
<dbReference type="Gene3D" id="2.60.40.10">
    <property type="entry name" value="Immunoglobulins"/>
    <property type="match status" value="1"/>
</dbReference>
<gene>
    <name evidence="2" type="primary">hmu</name>
    <name evidence="2" type="ordered locus">HFX_1425</name>
    <name evidence="3" type="ORF">BM92_02030</name>
    <name evidence="4" type="ORF">C439_03358</name>
    <name evidence="5" type="ORF">E6P09_10155</name>
</gene>
<reference evidence="2" key="5">
    <citation type="submission" date="2014-05" db="EMBL/GenBank/DDBJ databases">
        <authorList>
            <person name="Wang L."/>
            <person name="Yang H."/>
            <person name="Xiang H."/>
        </authorList>
    </citation>
    <scope>NUCLEOTIDE SEQUENCE</scope>
    <source>
        <strain evidence="2">CGMCC 1.2087</strain>
    </source>
</reference>
<sequence length="997" mass="103582">MVFVVVTSVVPLGAMVTAAAGLTVPSSSPEVQAQAQTTITPGQTTDIGVAYNVTGAVDQSDLTVSVVDPAGQGTLVSNSSSPPLADSTTMSIPDGALDTGAKRLAASTYNSSSGQGIVSQMFVVDSGGNVTIDSYTVSETAVDPGETFWVNATLNNTGGVSETFEARVYGQSWNSTPMNNTTQTLAGGATTTVNLSVAYGSSVEGTTQDLTVNNETATSVQINDTNDGGGSSSSASNVTVSDQSTTTGSTVDVTVQYNVTNSVSLTDANLTLRGPNGVIDYNDSLSTLDGSVTFTLPAKAAAGEYRVRAAVIDDSMQWASLNPVAEDVFSVNVTNNVTLDSYVVEDDPLFKGQSYPVNVTLNNTGSTAQNYTVHVYPKTGSYEALNSSTFEVQPNSERNVSVLVSYGSSYTSGTYQLAVGNETPVSVAVDDLATVTDWSVVSGPTNTTVVESSVAPPSGQGGLLQFDLNDYQKTWPQNLSGTGLANDSEIRVTLHVNHSYEPGVLIATAQNVSMNVTNKSTYYEVNVTGNPIESQYTSNASGVSDWETLSESEDQANAAFKPMFSLAFVSNDSVQQYNPNMSGLVIGTDAQAFTPPRYNETAGQLEVEVAGPHRTVDGDNNTGRFEATLPSALLNQWGVSSPSDLSADYEGENKTVNAQSNSDSSIDIGFDIHYSAGQINLAPAEETDSESSDSSSSSDSTTSSESEPSSSTSDDDDDDAEPVDTDDDSTTTTSSNDSTDVTVSVAGADAASVTSNGEETTVTVTNASSEETVSIDLEQLSTASNTTTNTTETNETAANATQAEAASNDTQPSVSKLDLNLSSTAPELGVSVSSADEVPDGTPEYTGADSDDSTDVAVIDYLQIDLSGTTDEDIEDATITFTVPSDRLEQTGTDPANVTLSRYHDGEWQTLETTHLGGDRYAAVTPGFSVFAISSQHADTGNETTTEDATQTEPASETTASETTTTAAQTTQSDAPGFGVTVALTALALVAARVWRD</sequence>
<accession>I3R4H5</accession>
<evidence type="ECO:0000313" key="6">
    <source>
        <dbReference type="Proteomes" id="UP000006469"/>
    </source>
</evidence>
<dbReference type="Proteomes" id="UP000006469">
    <property type="component" value="Chromosome"/>
</dbReference>
<dbReference type="PATRIC" id="fig|523841.21.peg.681"/>
<proteinExistence type="predicted"/>
<dbReference type="eggNOG" id="arCOG07560">
    <property type="taxonomic scope" value="Archaea"/>
</dbReference>
<reference evidence="5 9" key="6">
    <citation type="submission" date="2019-04" db="EMBL/GenBank/DDBJ databases">
        <title>Methylomes of two halophilic Archaea, Haloarcula marismortui and Haloferax mediterranei.</title>
        <authorList>
            <person name="DasSarma S."/>
            <person name="DasSarma P."/>
            <person name="DasSarma S."/>
            <person name="Fomenkov A."/>
            <person name="Vincze T."/>
            <person name="Anton B.P."/>
            <person name="Roberts R.J."/>
        </authorList>
    </citation>
    <scope>NUCLEOTIDE SEQUENCE [LARGE SCALE GENOMIC DNA]</scope>
    <source>
        <strain evidence="5">ATCC 33500</strain>
        <strain evidence="9">ATCC 33500 / DSM 1411 / JCM 8866 / NBRC 14739 / NCIMB 2177 / R-4</strain>
    </source>
</reference>
<feature type="region of interest" description="Disordered" evidence="1">
    <location>
        <begin position="938"/>
        <end position="974"/>
    </location>
</feature>
<feature type="compositionally biased region" description="Low complexity" evidence="1">
    <location>
        <begin position="949"/>
        <end position="973"/>
    </location>
</feature>
<dbReference type="Proteomes" id="UP000027075">
    <property type="component" value="Chromosome"/>
</dbReference>
<feature type="compositionally biased region" description="Low complexity" evidence="1">
    <location>
        <begin position="730"/>
        <end position="745"/>
    </location>
</feature>
<dbReference type="InterPro" id="IPR026453">
    <property type="entry name" value="PGF_pre_PGF"/>
</dbReference>
<dbReference type="PaxDb" id="523841-HFX_1425"/>
<feature type="compositionally biased region" description="Polar residues" evidence="1">
    <location>
        <begin position="752"/>
        <end position="772"/>
    </location>
</feature>
<evidence type="ECO:0000313" key="7">
    <source>
        <dbReference type="Proteomes" id="UP000011603"/>
    </source>
</evidence>
<keyword evidence="7" id="KW-1185">Reference proteome</keyword>
<evidence type="ECO:0000313" key="5">
    <source>
        <dbReference type="EMBL" id="QCQ75607.1"/>
    </source>
</evidence>
<feature type="compositionally biased region" description="Low complexity" evidence="1">
    <location>
        <begin position="781"/>
        <end position="808"/>
    </location>
</feature>
<evidence type="ECO:0000256" key="1">
    <source>
        <dbReference type="SAM" id="MobiDB-lite"/>
    </source>
</evidence>
<dbReference type="Proteomes" id="UP000011603">
    <property type="component" value="Unassembled WGS sequence"/>
</dbReference>
<feature type="region of interest" description="Disordered" evidence="1">
    <location>
        <begin position="683"/>
        <end position="816"/>
    </location>
</feature>
<evidence type="ECO:0000313" key="2">
    <source>
        <dbReference type="EMBL" id="AFK19135.1"/>
    </source>
</evidence>
<feature type="region of interest" description="Disordered" evidence="1">
    <location>
        <begin position="220"/>
        <end position="247"/>
    </location>
</feature>
<dbReference type="eggNOG" id="arCOG02542">
    <property type="taxonomic scope" value="Archaea"/>
</dbReference>
<dbReference type="STRING" id="523841.HFX_1425"/>
<protein>
    <submittedName>
        <fullName evidence="2">Halomucin</fullName>
    </submittedName>
    <submittedName>
        <fullName evidence="5">PGF-pre-PGF domain-containing protein</fullName>
    </submittedName>
</protein>
<dbReference type="EMBL" id="AOLO01000003">
    <property type="protein sequence ID" value="EMA03963.1"/>
    <property type="molecule type" value="Genomic_DNA"/>
</dbReference>
<evidence type="ECO:0000313" key="8">
    <source>
        <dbReference type="Proteomes" id="UP000027075"/>
    </source>
</evidence>
<dbReference type="NCBIfam" id="TIGR04213">
    <property type="entry name" value="PGF_pre_PGF"/>
    <property type="match status" value="1"/>
</dbReference>
<dbReference type="EMBL" id="CP007551">
    <property type="protein sequence ID" value="AHZ21503.1"/>
    <property type="molecule type" value="Genomic_DNA"/>
</dbReference>
<reference evidence="2" key="1">
    <citation type="journal article" date="2012" name="Appl. Environ. Microbiol.">
        <title>Identification of the haloarchaeal phasin (PhaP) that functions in polyhydroxyalkanoate accumulation and granule formation in Haloferax mediterranei.</title>
        <authorList>
            <person name="Cai S."/>
            <person name="Cai L."/>
            <person name="Liu H."/>
            <person name="Liu X."/>
            <person name="Han J."/>
            <person name="Zhou J."/>
            <person name="Xiang H."/>
        </authorList>
    </citation>
    <scope>NUCLEOTIDE SEQUENCE</scope>
    <source>
        <strain evidence="2">CGMCC 1.2087</strain>
    </source>
</reference>
<evidence type="ECO:0000313" key="9">
    <source>
        <dbReference type="Proteomes" id="UP000299011"/>
    </source>
</evidence>
<dbReference type="EMBL" id="CP039139">
    <property type="protein sequence ID" value="QCQ75607.1"/>
    <property type="molecule type" value="Genomic_DNA"/>
</dbReference>
<evidence type="ECO:0000313" key="4">
    <source>
        <dbReference type="EMBL" id="EMA03963.1"/>
    </source>
</evidence>
<dbReference type="KEGG" id="hme:HFX_1425"/>